<protein>
    <submittedName>
        <fullName evidence="2">Uncharacterized protein</fullName>
    </submittedName>
</protein>
<accession>A0AAD5JCD6</accession>
<evidence type="ECO:0000256" key="1">
    <source>
        <dbReference type="SAM" id="MobiDB-lite"/>
    </source>
</evidence>
<feature type="compositionally biased region" description="Basic and acidic residues" evidence="1">
    <location>
        <begin position="73"/>
        <end position="88"/>
    </location>
</feature>
<reference evidence="2" key="2">
    <citation type="submission" date="2023-02" db="EMBL/GenBank/DDBJ databases">
        <authorList>
            <person name="Swenson N.G."/>
            <person name="Wegrzyn J.L."/>
            <person name="Mcevoy S.L."/>
        </authorList>
    </citation>
    <scope>NUCLEOTIDE SEQUENCE</scope>
    <source>
        <strain evidence="2">91603</strain>
        <tissue evidence="2">Leaf</tissue>
    </source>
</reference>
<evidence type="ECO:0000313" key="2">
    <source>
        <dbReference type="EMBL" id="KAI9194238.1"/>
    </source>
</evidence>
<organism evidence="2 3">
    <name type="scientific">Acer negundo</name>
    <name type="common">Box elder</name>
    <dbReference type="NCBI Taxonomy" id="4023"/>
    <lineage>
        <taxon>Eukaryota</taxon>
        <taxon>Viridiplantae</taxon>
        <taxon>Streptophyta</taxon>
        <taxon>Embryophyta</taxon>
        <taxon>Tracheophyta</taxon>
        <taxon>Spermatophyta</taxon>
        <taxon>Magnoliopsida</taxon>
        <taxon>eudicotyledons</taxon>
        <taxon>Gunneridae</taxon>
        <taxon>Pentapetalae</taxon>
        <taxon>rosids</taxon>
        <taxon>malvids</taxon>
        <taxon>Sapindales</taxon>
        <taxon>Sapindaceae</taxon>
        <taxon>Hippocastanoideae</taxon>
        <taxon>Acereae</taxon>
        <taxon>Acer</taxon>
    </lineage>
</organism>
<keyword evidence="3" id="KW-1185">Reference proteome</keyword>
<reference evidence="2" key="1">
    <citation type="journal article" date="2022" name="Plant J.">
        <title>Strategies of tolerance reflected in two North American maple genomes.</title>
        <authorList>
            <person name="McEvoy S.L."/>
            <person name="Sezen U.U."/>
            <person name="Trouern-Trend A."/>
            <person name="McMahon S.M."/>
            <person name="Schaberg P.G."/>
            <person name="Yang J."/>
            <person name="Wegrzyn J.L."/>
            <person name="Swenson N.G."/>
        </authorList>
    </citation>
    <scope>NUCLEOTIDE SEQUENCE</scope>
    <source>
        <strain evidence="2">91603</strain>
    </source>
</reference>
<name>A0AAD5JCD6_ACENE</name>
<dbReference type="EMBL" id="JAJSOW010000003">
    <property type="protein sequence ID" value="KAI9194238.1"/>
    <property type="molecule type" value="Genomic_DNA"/>
</dbReference>
<dbReference type="Proteomes" id="UP001064489">
    <property type="component" value="Chromosome 1"/>
</dbReference>
<evidence type="ECO:0000313" key="3">
    <source>
        <dbReference type="Proteomes" id="UP001064489"/>
    </source>
</evidence>
<sequence length="145" mass="16078">MRGAPVFEEGGIQLCVDLSENVSLEKETEVSRMVSKEKGTTAAGVVENSTLNPKHTKRYVKSHPMITIGSRSRAKESASDGQLKDLKNRNSKASYGTWNVDEEVAKVLETGAALRFDFNGNEEEIVEVVSSRKREDEKRMEGQDS</sequence>
<gene>
    <name evidence="2" type="ORF">LWI28_004328</name>
</gene>
<proteinExistence type="predicted"/>
<comment type="caution">
    <text evidence="2">The sequence shown here is derived from an EMBL/GenBank/DDBJ whole genome shotgun (WGS) entry which is preliminary data.</text>
</comment>
<feature type="region of interest" description="Disordered" evidence="1">
    <location>
        <begin position="33"/>
        <end position="90"/>
    </location>
</feature>
<dbReference type="AlphaFoldDB" id="A0AAD5JCD6"/>